<evidence type="ECO:0000313" key="2">
    <source>
        <dbReference type="EMBL" id="KFD68810.1"/>
    </source>
</evidence>
<evidence type="ECO:0000313" key="1">
    <source>
        <dbReference type="EMBL" id="KFD56264.1"/>
    </source>
</evidence>
<dbReference type="EMBL" id="KL367501">
    <property type="protein sequence ID" value="KFD68810.1"/>
    <property type="molecule type" value="Genomic_DNA"/>
</dbReference>
<reference evidence="1 3" key="1">
    <citation type="journal article" date="2014" name="Nat. Genet.">
        <title>Genome and transcriptome of the porcine whipworm Trichuris suis.</title>
        <authorList>
            <person name="Jex A.R."/>
            <person name="Nejsum P."/>
            <person name="Schwarz E.M."/>
            <person name="Hu L."/>
            <person name="Young N.D."/>
            <person name="Hall R.S."/>
            <person name="Korhonen P.K."/>
            <person name="Liao S."/>
            <person name="Thamsborg S."/>
            <person name="Xia J."/>
            <person name="Xu P."/>
            <person name="Wang S."/>
            <person name="Scheerlinck J.P."/>
            <person name="Hofmann A."/>
            <person name="Sternberg P.W."/>
            <person name="Wang J."/>
            <person name="Gasser R.B."/>
        </authorList>
    </citation>
    <scope>NUCLEOTIDE SEQUENCE [LARGE SCALE GENOMIC DNA]</scope>
    <source>
        <strain evidence="2">DCEP-RM93F</strain>
        <strain evidence="1">DCEP-RM93M</strain>
    </source>
</reference>
<sequence>MHARGSKRQFIKTDIVDAFFEVSQLGIARKTNCQMNLSRLNGRSVHVNKINCERFGSGLQRFQGSTPELRVQLAEALY</sequence>
<proteinExistence type="predicted"/>
<dbReference type="EMBL" id="KL363194">
    <property type="protein sequence ID" value="KFD56264.1"/>
    <property type="molecule type" value="Genomic_DNA"/>
</dbReference>
<organism evidence="1 3">
    <name type="scientific">Trichuris suis</name>
    <name type="common">pig whipworm</name>
    <dbReference type="NCBI Taxonomy" id="68888"/>
    <lineage>
        <taxon>Eukaryota</taxon>
        <taxon>Metazoa</taxon>
        <taxon>Ecdysozoa</taxon>
        <taxon>Nematoda</taxon>
        <taxon>Enoplea</taxon>
        <taxon>Dorylaimia</taxon>
        <taxon>Trichinellida</taxon>
        <taxon>Trichuridae</taxon>
        <taxon>Trichuris</taxon>
    </lineage>
</organism>
<dbReference type="Proteomes" id="UP000030758">
    <property type="component" value="Unassembled WGS sequence"/>
</dbReference>
<protein>
    <submittedName>
        <fullName evidence="1">Uncharacterized protein</fullName>
    </submittedName>
</protein>
<gene>
    <name evidence="1" type="ORF">M513_02719</name>
    <name evidence="2" type="ORF">M514_02719</name>
</gene>
<dbReference type="AlphaFoldDB" id="A0A085MGB8"/>
<dbReference type="Proteomes" id="UP000030764">
    <property type="component" value="Unassembled WGS sequence"/>
</dbReference>
<accession>A0A085MGB8</accession>
<keyword evidence="3" id="KW-1185">Reference proteome</keyword>
<name>A0A085MGB8_9BILA</name>
<evidence type="ECO:0000313" key="3">
    <source>
        <dbReference type="Proteomes" id="UP000030764"/>
    </source>
</evidence>